<protein>
    <recommendedName>
        <fullName evidence="3">Levansucrase</fullName>
    </recommendedName>
</protein>
<sequence length="181" mass="19939">MHDPAMHPQNPASQASHVSPASQAYLASVAARLAADECQTWWEDWGGVPVLVGRRSDFRLRWMATKVHLFTVAAAVPEITMPAIGTFTFQAMEYAKRTKGGLPAGLQTGIGVFPVLVSDRVDPAAVQWAEAEARNEWAIMARPVVVDSARRYVGTYRRRGFIGAAYASHLIKKSRLYFDGH</sequence>
<proteinExistence type="predicted"/>
<dbReference type="AlphaFoldDB" id="A0A918YXS9"/>
<accession>A0A918YXS9</accession>
<comment type="caution">
    <text evidence="1">The sequence shown here is derived from an EMBL/GenBank/DDBJ whole genome shotgun (WGS) entry which is preliminary data.</text>
</comment>
<reference evidence="1" key="2">
    <citation type="submission" date="2020-09" db="EMBL/GenBank/DDBJ databases">
        <authorList>
            <person name="Sun Q."/>
            <person name="Zhou Y."/>
        </authorList>
    </citation>
    <scope>NUCLEOTIDE SEQUENCE</scope>
    <source>
        <strain evidence="1">CGMCC 4.7403</strain>
    </source>
</reference>
<reference evidence="1" key="1">
    <citation type="journal article" date="2014" name="Int. J. Syst. Evol. Microbiol.">
        <title>Complete genome sequence of Corynebacterium casei LMG S-19264T (=DSM 44701T), isolated from a smear-ripened cheese.</title>
        <authorList>
            <consortium name="US DOE Joint Genome Institute (JGI-PGF)"/>
            <person name="Walter F."/>
            <person name="Albersmeier A."/>
            <person name="Kalinowski J."/>
            <person name="Ruckert C."/>
        </authorList>
    </citation>
    <scope>NUCLEOTIDE SEQUENCE</scope>
    <source>
        <strain evidence="1">CGMCC 4.7403</strain>
    </source>
</reference>
<dbReference type="EMBL" id="BNAT01000014">
    <property type="protein sequence ID" value="GHE28010.1"/>
    <property type="molecule type" value="Genomic_DNA"/>
</dbReference>
<dbReference type="Proteomes" id="UP000603227">
    <property type="component" value="Unassembled WGS sequence"/>
</dbReference>
<evidence type="ECO:0008006" key="3">
    <source>
        <dbReference type="Google" id="ProtNLM"/>
    </source>
</evidence>
<evidence type="ECO:0000313" key="2">
    <source>
        <dbReference type="Proteomes" id="UP000603227"/>
    </source>
</evidence>
<gene>
    <name evidence="1" type="ORF">GCM10017771_43070</name>
</gene>
<name>A0A918YXS9_9ACTN</name>
<organism evidence="1 2">
    <name type="scientific">Streptomyces capitiformicae</name>
    <dbReference type="NCBI Taxonomy" id="2014920"/>
    <lineage>
        <taxon>Bacteria</taxon>
        <taxon>Bacillati</taxon>
        <taxon>Actinomycetota</taxon>
        <taxon>Actinomycetes</taxon>
        <taxon>Kitasatosporales</taxon>
        <taxon>Streptomycetaceae</taxon>
        <taxon>Streptomyces</taxon>
    </lineage>
</organism>
<evidence type="ECO:0000313" key="1">
    <source>
        <dbReference type="EMBL" id="GHE28010.1"/>
    </source>
</evidence>
<keyword evidence="2" id="KW-1185">Reference proteome</keyword>